<organism evidence="1 2">
    <name type="scientific">Clonostachys rosea f. rosea IK726</name>
    <dbReference type="NCBI Taxonomy" id="1349383"/>
    <lineage>
        <taxon>Eukaryota</taxon>
        <taxon>Fungi</taxon>
        <taxon>Dikarya</taxon>
        <taxon>Ascomycota</taxon>
        <taxon>Pezizomycotina</taxon>
        <taxon>Sordariomycetes</taxon>
        <taxon>Hypocreomycetidae</taxon>
        <taxon>Hypocreales</taxon>
        <taxon>Bionectriaceae</taxon>
        <taxon>Clonostachys</taxon>
    </lineage>
</organism>
<protein>
    <submittedName>
        <fullName evidence="1">Uncharacterized protein</fullName>
    </submittedName>
</protein>
<dbReference type="EMBL" id="CADEHS020000008">
    <property type="protein sequence ID" value="CAG9945139.1"/>
    <property type="molecule type" value="Genomic_DNA"/>
</dbReference>
<name>A0ACA9TWV8_BIOOC</name>
<reference evidence="1" key="2">
    <citation type="submission" date="2021-10" db="EMBL/GenBank/DDBJ databases">
        <authorList>
            <person name="Piombo E."/>
        </authorList>
    </citation>
    <scope>NUCLEOTIDE SEQUENCE</scope>
</reference>
<reference evidence="1" key="1">
    <citation type="submission" date="2020-04" db="EMBL/GenBank/DDBJ databases">
        <authorList>
            <person name="Broberg M."/>
        </authorList>
    </citation>
    <scope>NUCLEOTIDE SEQUENCE</scope>
</reference>
<gene>
    <name evidence="1" type="ORF">CRV2_00011232</name>
</gene>
<proteinExistence type="predicted"/>
<dbReference type="Proteomes" id="UP000836387">
    <property type="component" value="Unassembled WGS sequence"/>
</dbReference>
<evidence type="ECO:0000313" key="1">
    <source>
        <dbReference type="EMBL" id="CAG9945139.1"/>
    </source>
</evidence>
<evidence type="ECO:0000313" key="2">
    <source>
        <dbReference type="Proteomes" id="UP000836387"/>
    </source>
</evidence>
<keyword evidence="2" id="KW-1185">Reference proteome</keyword>
<sequence length="551" mass="60925">MTRTKALQSCQACRRARPRIRGWRKMLTLSKTTEAEVLKRRASLFTQCIYPGFQNQDQNVLVDVFDRLRHLEENLDANKRVSSQVSLPRSTAQSFPGIQGTKMPFPAAFFLDNESFRALGANTLSWGLDHPLQQGASNLFGVDRTEVCSKYFSSVHPWFSFLSQKRLNNGDKGSSADLDGCEPLLILCFGLLTEQLVNPPQERPQTSKLYSSIRASVSAAVDGGCVSLRLVQSLVLLSLYELGHAIYPAAYLTLAQAARMGTLMGLQSKTKASRLFTPANSWTLREEQRRMWWAILILDRFANIGAGGQSLCAPDPTSTDLLPVNDTSWDAGQVVANEPLYTTEFCCVAMVSPLARTCQAAHMLGKIVQHGRDTEDPAHSLAEALQIHRALSSLLSNLELREDLESNLSALSLCCSAIFLLYDRYQANESDEMVRLPAETELQHRTLESIRGIASSTAPKIAQKIQDQGNLAKSLLNGPSLYRAANICAWFIREDHDPMMYEALEAIVTGLKDLQARWPVAGEYLNLLGVAGVLDFVDTAPGLRRSQGDIV</sequence>
<comment type="caution">
    <text evidence="1">The sequence shown here is derived from an EMBL/GenBank/DDBJ whole genome shotgun (WGS) entry which is preliminary data.</text>
</comment>
<accession>A0ACA9TWV8</accession>